<keyword evidence="13" id="KW-1185">Reference proteome</keyword>
<evidence type="ECO:0000313" key="12">
    <source>
        <dbReference type="EMBL" id="KAG7165697.1"/>
    </source>
</evidence>
<evidence type="ECO:0000256" key="6">
    <source>
        <dbReference type="ARBA" id="ARBA00022989"/>
    </source>
</evidence>
<dbReference type="Proteomes" id="UP000747542">
    <property type="component" value="Unassembled WGS sequence"/>
</dbReference>
<dbReference type="GO" id="GO:0022857">
    <property type="term" value="F:transmembrane transporter activity"/>
    <property type="evidence" value="ECO:0007669"/>
    <property type="project" value="TreeGrafter"/>
</dbReference>
<evidence type="ECO:0000313" key="13">
    <source>
        <dbReference type="Proteomes" id="UP000747542"/>
    </source>
</evidence>
<evidence type="ECO:0000256" key="8">
    <source>
        <dbReference type="ARBA" id="ARBA00023136"/>
    </source>
</evidence>
<evidence type="ECO:0000256" key="1">
    <source>
        <dbReference type="ARBA" id="ARBA00004225"/>
    </source>
</evidence>
<keyword evidence="3 10" id="KW-0813">Transport</keyword>
<dbReference type="EMBL" id="JAHLQT010023937">
    <property type="protein sequence ID" value="KAG7165697.1"/>
    <property type="molecule type" value="Genomic_DNA"/>
</dbReference>
<dbReference type="GO" id="GO:0031966">
    <property type="term" value="C:mitochondrial membrane"/>
    <property type="evidence" value="ECO:0007669"/>
    <property type="project" value="UniProtKB-SubCell"/>
</dbReference>
<keyword evidence="7" id="KW-0496">Mitochondrion</keyword>
<evidence type="ECO:0000256" key="9">
    <source>
        <dbReference type="PROSITE-ProRule" id="PRU00282"/>
    </source>
</evidence>
<keyword evidence="4 9" id="KW-0812">Transmembrane</keyword>
<accession>A0A8J5MW85</accession>
<evidence type="ECO:0000256" key="7">
    <source>
        <dbReference type="ARBA" id="ARBA00023128"/>
    </source>
</evidence>
<dbReference type="PROSITE" id="PS50920">
    <property type="entry name" value="SOLCAR"/>
    <property type="match status" value="3"/>
</dbReference>
<dbReference type="Gene3D" id="1.50.40.10">
    <property type="entry name" value="Mitochondrial carrier domain"/>
    <property type="match status" value="2"/>
</dbReference>
<dbReference type="InterPro" id="IPR023395">
    <property type="entry name" value="MCP_dom_sf"/>
</dbReference>
<sequence>MDEDYWCDFVAGWIGGCAGLLVGQPMDTIKVRQQALTKVSSKTSIINIFKYEGIRGYYKGLSFPLLAAGTLNSLFFGVYGNSIRWLSGDKDKPSTSNVYIAGCAGGVAQLIVACASKEVWGKFMETNYKGPISCFRKLYKNGGISSCYTGITTMFLRDVPSFGIYMMLYETFMRNTCGSDRNASPGAVILCGGMAGVISWASILPLDVVKSRIQADCPINPQYKNLWDCLVKSYKAEGLQVFTRGFWMMSLRAFPTNSAIFFGYVTSLDLLRSISSQG</sequence>
<dbReference type="InterPro" id="IPR018108">
    <property type="entry name" value="MCP_transmembrane"/>
</dbReference>
<keyword evidence="6 11" id="KW-1133">Transmembrane helix</keyword>
<feature type="repeat" description="Solcar" evidence="9">
    <location>
        <begin position="183"/>
        <end position="270"/>
    </location>
</feature>
<organism evidence="12 13">
    <name type="scientific">Homarus americanus</name>
    <name type="common">American lobster</name>
    <dbReference type="NCBI Taxonomy" id="6706"/>
    <lineage>
        <taxon>Eukaryota</taxon>
        <taxon>Metazoa</taxon>
        <taxon>Ecdysozoa</taxon>
        <taxon>Arthropoda</taxon>
        <taxon>Crustacea</taxon>
        <taxon>Multicrustacea</taxon>
        <taxon>Malacostraca</taxon>
        <taxon>Eumalacostraca</taxon>
        <taxon>Eucarida</taxon>
        <taxon>Decapoda</taxon>
        <taxon>Pleocyemata</taxon>
        <taxon>Astacidea</taxon>
        <taxon>Nephropoidea</taxon>
        <taxon>Nephropidae</taxon>
        <taxon>Homarus</taxon>
    </lineage>
</organism>
<feature type="repeat" description="Solcar" evidence="9">
    <location>
        <begin position="96"/>
        <end position="175"/>
    </location>
</feature>
<evidence type="ECO:0000256" key="2">
    <source>
        <dbReference type="ARBA" id="ARBA00006375"/>
    </source>
</evidence>
<comment type="caution">
    <text evidence="12">The sequence shown here is derived from an EMBL/GenBank/DDBJ whole genome shotgun (WGS) entry which is preliminary data.</text>
</comment>
<keyword evidence="5" id="KW-0677">Repeat</keyword>
<feature type="transmembrane region" description="Helical" evidence="11">
    <location>
        <begin position="60"/>
        <end position="79"/>
    </location>
</feature>
<proteinExistence type="inferred from homology"/>
<gene>
    <name evidence="12" type="primary">Slc25A48-L</name>
    <name evidence="12" type="ORF">Hamer_G023597</name>
</gene>
<dbReference type="Pfam" id="PF00153">
    <property type="entry name" value="Mito_carr"/>
    <property type="match status" value="3"/>
</dbReference>
<evidence type="ECO:0000256" key="11">
    <source>
        <dbReference type="SAM" id="Phobius"/>
    </source>
</evidence>
<dbReference type="AlphaFoldDB" id="A0A8J5MW85"/>
<dbReference type="SUPFAM" id="SSF103506">
    <property type="entry name" value="Mitochondrial carrier"/>
    <property type="match status" value="1"/>
</dbReference>
<dbReference type="PANTHER" id="PTHR45624:SF10">
    <property type="entry name" value="SLC (SOLUTE CARRIER) HOMOLOG"/>
    <property type="match status" value="1"/>
</dbReference>
<comment type="subcellular location">
    <subcellularLocation>
        <location evidence="1">Mitochondrion membrane</location>
        <topology evidence="1">Multi-pass membrane protein</topology>
    </subcellularLocation>
</comment>
<dbReference type="InterPro" id="IPR050567">
    <property type="entry name" value="Mitochondrial_Carrier"/>
</dbReference>
<evidence type="ECO:0000256" key="3">
    <source>
        <dbReference type="ARBA" id="ARBA00022448"/>
    </source>
</evidence>
<feature type="repeat" description="Solcar" evidence="9">
    <location>
        <begin position="3"/>
        <end position="85"/>
    </location>
</feature>
<feature type="transmembrane region" description="Helical" evidence="11">
    <location>
        <begin position="99"/>
        <end position="120"/>
    </location>
</feature>
<protein>
    <submittedName>
        <fullName evidence="12">Solute carrier family 25 member 48-like</fullName>
    </submittedName>
</protein>
<evidence type="ECO:0000256" key="10">
    <source>
        <dbReference type="RuleBase" id="RU000488"/>
    </source>
</evidence>
<keyword evidence="8 9" id="KW-0472">Membrane</keyword>
<reference evidence="12" key="1">
    <citation type="journal article" date="2021" name="Sci. Adv.">
        <title>The American lobster genome reveals insights on longevity, neural, and immune adaptations.</title>
        <authorList>
            <person name="Polinski J.M."/>
            <person name="Zimin A.V."/>
            <person name="Clark K.F."/>
            <person name="Kohn A.B."/>
            <person name="Sadowski N."/>
            <person name="Timp W."/>
            <person name="Ptitsyn A."/>
            <person name="Khanna P."/>
            <person name="Romanova D.Y."/>
            <person name="Williams P."/>
            <person name="Greenwood S.J."/>
            <person name="Moroz L.L."/>
            <person name="Walt D.R."/>
            <person name="Bodnar A.G."/>
        </authorList>
    </citation>
    <scope>NUCLEOTIDE SEQUENCE</scope>
    <source>
        <strain evidence="12">GMGI-L3</strain>
    </source>
</reference>
<evidence type="ECO:0000256" key="4">
    <source>
        <dbReference type="ARBA" id="ARBA00022692"/>
    </source>
</evidence>
<evidence type="ECO:0000256" key="5">
    <source>
        <dbReference type="ARBA" id="ARBA00022737"/>
    </source>
</evidence>
<comment type="similarity">
    <text evidence="2 10">Belongs to the mitochondrial carrier (TC 2.A.29) family.</text>
</comment>
<dbReference type="PANTHER" id="PTHR45624">
    <property type="entry name" value="MITOCHONDRIAL BASIC AMINO ACIDS TRANSPORTER-RELATED"/>
    <property type="match status" value="1"/>
</dbReference>
<name>A0A8J5MW85_HOMAM</name>